<accession>A0A6M3KXX9</accession>
<evidence type="ECO:0000313" key="1">
    <source>
        <dbReference type="EMBL" id="QJA86820.1"/>
    </source>
</evidence>
<organism evidence="1">
    <name type="scientific">viral metagenome</name>
    <dbReference type="NCBI Taxonomy" id="1070528"/>
    <lineage>
        <taxon>unclassified sequences</taxon>
        <taxon>metagenomes</taxon>
        <taxon>organismal metagenomes</taxon>
    </lineage>
</organism>
<proteinExistence type="predicted"/>
<reference evidence="1" key="1">
    <citation type="submission" date="2020-03" db="EMBL/GenBank/DDBJ databases">
        <title>The deep terrestrial virosphere.</title>
        <authorList>
            <person name="Holmfeldt K."/>
            <person name="Nilsson E."/>
            <person name="Simone D."/>
            <person name="Lopez-Fernandez M."/>
            <person name="Wu X."/>
            <person name="de Brujin I."/>
            <person name="Lundin D."/>
            <person name="Andersson A."/>
            <person name="Bertilsson S."/>
            <person name="Dopson M."/>
        </authorList>
    </citation>
    <scope>NUCLEOTIDE SEQUENCE</scope>
    <source>
        <strain evidence="1">MM415B03118</strain>
    </source>
</reference>
<dbReference type="EMBL" id="MT142661">
    <property type="protein sequence ID" value="QJA86820.1"/>
    <property type="molecule type" value="Genomic_DNA"/>
</dbReference>
<gene>
    <name evidence="1" type="ORF">MM415B03118_0006</name>
</gene>
<name>A0A6M3KXX9_9ZZZZ</name>
<sequence length="94" mass="11158">MFDFNMLLDEVEIKGELEYNYPIIVEYYIFYCIPTKYKGNYVIYSEQSGNSTCKDISVEYKVYNEDDEDITSSLDVKTIEQIEKEVLKHAEKQI</sequence>
<dbReference type="AlphaFoldDB" id="A0A6M3KXX9"/>
<protein>
    <submittedName>
        <fullName evidence="1">Uncharacterized protein</fullName>
    </submittedName>
</protein>